<evidence type="ECO:0000256" key="3">
    <source>
        <dbReference type="ARBA" id="ARBA00022692"/>
    </source>
</evidence>
<feature type="transmembrane region" description="Helical" evidence="11">
    <location>
        <begin position="64"/>
        <end position="87"/>
    </location>
</feature>
<reference evidence="13" key="1">
    <citation type="submission" date="2025-08" db="UniProtKB">
        <authorList>
            <consortium name="Ensembl"/>
        </authorList>
    </citation>
    <scope>IDENTIFICATION</scope>
</reference>
<protein>
    <recommendedName>
        <fullName evidence="12">G-protein coupled receptors family 1 profile domain-containing protein</fullName>
    </recommendedName>
</protein>
<dbReference type="PROSITE" id="PS00237">
    <property type="entry name" value="G_PROTEIN_RECEP_F1_1"/>
    <property type="match status" value="1"/>
</dbReference>
<dbReference type="PANTHER" id="PTHR24230:SF61">
    <property type="entry name" value="GALANIN RECEPTOR TYPE 1-LIKE"/>
    <property type="match status" value="1"/>
</dbReference>
<dbReference type="PANTHER" id="PTHR24230">
    <property type="entry name" value="G-PROTEIN COUPLED RECEPTOR"/>
    <property type="match status" value="1"/>
</dbReference>
<keyword evidence="6 11" id="KW-0472">Membrane</keyword>
<keyword evidence="3 10" id="KW-0812">Transmembrane</keyword>
<feature type="transmembrane region" description="Helical" evidence="11">
    <location>
        <begin position="107"/>
        <end position="125"/>
    </location>
</feature>
<keyword evidence="14" id="KW-1185">Reference proteome</keyword>
<dbReference type="Proteomes" id="UP000694388">
    <property type="component" value="Unplaced"/>
</dbReference>
<dbReference type="Gene3D" id="1.20.1070.10">
    <property type="entry name" value="Rhodopsin 7-helix transmembrane proteins"/>
    <property type="match status" value="1"/>
</dbReference>
<dbReference type="GO" id="GO:0007218">
    <property type="term" value="P:neuropeptide signaling pathway"/>
    <property type="evidence" value="ECO:0007669"/>
    <property type="project" value="TreeGrafter"/>
</dbReference>
<reference evidence="13" key="2">
    <citation type="submission" date="2025-09" db="UniProtKB">
        <authorList>
            <consortium name="Ensembl"/>
        </authorList>
    </citation>
    <scope>IDENTIFICATION</scope>
</reference>
<evidence type="ECO:0000256" key="9">
    <source>
        <dbReference type="ARBA" id="ARBA00023224"/>
    </source>
</evidence>
<keyword evidence="2" id="KW-1003">Cell membrane</keyword>
<dbReference type="Pfam" id="PF00001">
    <property type="entry name" value="7tm_1"/>
    <property type="match status" value="1"/>
</dbReference>
<feature type="transmembrane region" description="Helical" evidence="11">
    <location>
        <begin position="203"/>
        <end position="227"/>
    </location>
</feature>
<evidence type="ECO:0000256" key="1">
    <source>
        <dbReference type="ARBA" id="ARBA00004651"/>
    </source>
</evidence>
<feature type="domain" description="G-protein coupled receptors family 1 profile" evidence="12">
    <location>
        <begin position="43"/>
        <end position="245"/>
    </location>
</feature>
<dbReference type="GO" id="GO:0008528">
    <property type="term" value="F:G protein-coupled peptide receptor activity"/>
    <property type="evidence" value="ECO:0007669"/>
    <property type="project" value="TreeGrafter"/>
</dbReference>
<evidence type="ECO:0000256" key="6">
    <source>
        <dbReference type="ARBA" id="ARBA00023136"/>
    </source>
</evidence>
<dbReference type="PRINTS" id="PR00663">
    <property type="entry name" value="GALANINR"/>
</dbReference>
<evidence type="ECO:0000256" key="10">
    <source>
        <dbReference type="RuleBase" id="RU000688"/>
    </source>
</evidence>
<evidence type="ECO:0000256" key="2">
    <source>
        <dbReference type="ARBA" id="ARBA00022475"/>
    </source>
</evidence>
<dbReference type="OMA" id="ICKFSHY"/>
<evidence type="ECO:0000256" key="4">
    <source>
        <dbReference type="ARBA" id="ARBA00022989"/>
    </source>
</evidence>
<keyword evidence="8 10" id="KW-0675">Receptor</keyword>
<dbReference type="GeneTree" id="ENSGT00940000159286"/>
<evidence type="ECO:0000259" key="12">
    <source>
        <dbReference type="PROSITE" id="PS50262"/>
    </source>
</evidence>
<evidence type="ECO:0000256" key="8">
    <source>
        <dbReference type="ARBA" id="ARBA00023170"/>
    </source>
</evidence>
<name>A0A8C4Q0S0_EPTBU</name>
<feature type="transmembrane region" description="Helical" evidence="11">
    <location>
        <begin position="146"/>
        <end position="165"/>
    </location>
</feature>
<comment type="subcellular location">
    <subcellularLocation>
        <location evidence="1">Cell membrane</location>
        <topology evidence="1">Multi-pass membrane protein</topology>
    </subcellularLocation>
</comment>
<dbReference type="PRINTS" id="PR00237">
    <property type="entry name" value="GPCRRHODOPSN"/>
</dbReference>
<dbReference type="SUPFAM" id="SSF81321">
    <property type="entry name" value="Family A G protein-coupled receptor-like"/>
    <property type="match status" value="1"/>
</dbReference>
<evidence type="ECO:0000313" key="14">
    <source>
        <dbReference type="Proteomes" id="UP000694388"/>
    </source>
</evidence>
<evidence type="ECO:0000256" key="5">
    <source>
        <dbReference type="ARBA" id="ARBA00023040"/>
    </source>
</evidence>
<organism evidence="13 14">
    <name type="scientific">Eptatretus burgeri</name>
    <name type="common">Inshore hagfish</name>
    <dbReference type="NCBI Taxonomy" id="7764"/>
    <lineage>
        <taxon>Eukaryota</taxon>
        <taxon>Metazoa</taxon>
        <taxon>Chordata</taxon>
        <taxon>Craniata</taxon>
        <taxon>Vertebrata</taxon>
        <taxon>Cyclostomata</taxon>
        <taxon>Myxini</taxon>
        <taxon>Myxiniformes</taxon>
        <taxon>Myxinidae</taxon>
        <taxon>Eptatretinae</taxon>
        <taxon>Eptatretus</taxon>
    </lineage>
</organism>
<dbReference type="PROSITE" id="PS50262">
    <property type="entry name" value="G_PROTEIN_RECEP_F1_2"/>
    <property type="match status" value="1"/>
</dbReference>
<keyword evidence="7" id="KW-1015">Disulfide bond</keyword>
<dbReference type="AlphaFoldDB" id="A0A8C4Q0S0"/>
<keyword evidence="4 11" id="KW-1133">Transmembrane helix</keyword>
<evidence type="ECO:0000313" key="13">
    <source>
        <dbReference type="Ensembl" id="ENSEBUP00000008244.1"/>
    </source>
</evidence>
<comment type="similarity">
    <text evidence="10">Belongs to the G-protein coupled receptor 1 family.</text>
</comment>
<dbReference type="Ensembl" id="ENSEBUT00000008740.1">
    <property type="protein sequence ID" value="ENSEBUP00000008244.1"/>
    <property type="gene ID" value="ENSEBUG00000005354.1"/>
</dbReference>
<proteinExistence type="inferred from homology"/>
<dbReference type="InterPro" id="IPR017452">
    <property type="entry name" value="GPCR_Rhodpsn_7TM"/>
</dbReference>
<keyword evidence="9 10" id="KW-0807">Transducer</keyword>
<evidence type="ECO:0000256" key="7">
    <source>
        <dbReference type="ARBA" id="ARBA00023157"/>
    </source>
</evidence>
<evidence type="ECO:0000256" key="11">
    <source>
        <dbReference type="SAM" id="Phobius"/>
    </source>
</evidence>
<dbReference type="GO" id="GO:0005886">
    <property type="term" value="C:plasma membrane"/>
    <property type="evidence" value="ECO:0007669"/>
    <property type="project" value="UniProtKB-SubCell"/>
</dbReference>
<dbReference type="InterPro" id="IPR000276">
    <property type="entry name" value="GPCR_Rhodpsn"/>
</dbReference>
<feature type="transmembrane region" description="Helical" evidence="11">
    <location>
        <begin position="31"/>
        <end position="52"/>
    </location>
</feature>
<dbReference type="InterPro" id="IPR000405">
    <property type="entry name" value="Galanin_rcpt"/>
</dbReference>
<accession>A0A8C4Q0S0</accession>
<keyword evidence="5 10" id="KW-0297">G-protein coupled receptor</keyword>
<sequence length="245" mass="27862">MDDKDVLFVNWSHLPLACTQEVDGTVITVSALFGLIFLLGICGNSLVLAVLLQRKPQRLHRSTTNTFILNLSIADLLFLFLCVPFQATIYSLPSWIFGAFLCKCVHYLFTVCMLVSIFTLVTMSIERYIAVVLSHRSLLLRTPRNAQIAVIITWLLSMVIAAPLACYQNLVSGKPYGQPNCSFCWEIWPLWEPSPRRAYKTCVFVLGYLLPLILICCCYTCVLSHLYRKVRNTSRKSERSRRKVG</sequence>